<proteinExistence type="predicted"/>
<dbReference type="Proteomes" id="UP001432216">
    <property type="component" value="Chromosome 3"/>
</dbReference>
<keyword evidence="3" id="KW-1185">Reference proteome</keyword>
<feature type="region of interest" description="Disordered" evidence="1">
    <location>
        <begin position="437"/>
        <end position="469"/>
    </location>
</feature>
<name>A0ABZ2APR4_9TREE</name>
<evidence type="ECO:0008006" key="4">
    <source>
        <dbReference type="Google" id="ProtNLM"/>
    </source>
</evidence>
<evidence type="ECO:0000313" key="2">
    <source>
        <dbReference type="EMBL" id="WVO20510.1"/>
    </source>
</evidence>
<evidence type="ECO:0000313" key="3">
    <source>
        <dbReference type="Proteomes" id="UP001432216"/>
    </source>
</evidence>
<dbReference type="PANTHER" id="PTHR13379">
    <property type="entry name" value="UNCHARACTERIZED DUF1308"/>
    <property type="match status" value="1"/>
</dbReference>
<reference evidence="2 3" key="1">
    <citation type="submission" date="2024-01" db="EMBL/GenBank/DDBJ databases">
        <title>Comparative genomics of Cryptococcus and Kwoniella reveals pathogenesis evolution and contrasting modes of karyotype evolution via chromosome fusion or intercentromeric recombination.</title>
        <authorList>
            <person name="Coelho M.A."/>
            <person name="David-Palma M."/>
            <person name="Shea T."/>
            <person name="Bowers K."/>
            <person name="McGinley-Smith S."/>
            <person name="Mohammad A.W."/>
            <person name="Gnirke A."/>
            <person name="Yurkov A.M."/>
            <person name="Nowrousian M."/>
            <person name="Sun S."/>
            <person name="Cuomo C.A."/>
            <person name="Heitman J."/>
        </authorList>
    </citation>
    <scope>NUCLEOTIDE SEQUENCE [LARGE SCALE GENOMIC DNA]</scope>
    <source>
        <strain evidence="2 3">7685027</strain>
    </source>
</reference>
<organism evidence="2 3">
    <name type="scientific">Cryptococcus decagattii</name>
    <dbReference type="NCBI Taxonomy" id="1859122"/>
    <lineage>
        <taxon>Eukaryota</taxon>
        <taxon>Fungi</taxon>
        <taxon>Dikarya</taxon>
        <taxon>Basidiomycota</taxon>
        <taxon>Agaricomycotina</taxon>
        <taxon>Tremellomycetes</taxon>
        <taxon>Tremellales</taxon>
        <taxon>Cryptococcaceae</taxon>
        <taxon>Cryptococcus</taxon>
        <taxon>Cryptococcus gattii species complex</taxon>
    </lineage>
</organism>
<protein>
    <recommendedName>
        <fullName evidence="4">DUF1308 domain-containing protein</fullName>
    </recommendedName>
</protein>
<evidence type="ECO:0000256" key="1">
    <source>
        <dbReference type="SAM" id="MobiDB-lite"/>
    </source>
</evidence>
<sequence length="605" mass="67445">MDQVHVARNQVNTLLQSIKDYISNTSESATYHAPIIDWQHPEPYQQSTITGLKKFLGAVETERNYLEALASSDVPPKEFATNLPHLTAVWEEVKRADWPLGCISQVLECSDGSQVKVDVVARGGEEWIKVNTMKESRLMAEFREQDSYCNSDYSDYDSDAPAETPNGQPVYPGLTNSAIEQVTSMIQSARSYPRLPHLPPPKVKYILNRLEENPEGGYADPRVNGTFEVIRSLGAQLVLASDIRPLPKQLTPPLPRPTSNVLLDLSVVVALCCDSTHFTLPNSQQELEARFRPLQLVSDGQLSLAPHVPVTKDLRDQLQWEMQHPLIQEMQERLSLVDGTPEFWVTEEVKTRLPKIVEVIGGENERRRAQAMFTGFEDFWAGSRWKGSEGVLGNMRVRVISKTDWDLVDLHQIQHSPFRRGFASVCQMMLAIVERQTSASALPPPPPPPKANKTTSNRSARRPQPGITVASRLPSSHTLRTFLTGIKGSMTVLTNNRGAVGKVIREMGVNEGLAYGVEDVKGEAVVWVVNPSSLSEWRKKEVEVKNKALKERLGLEKGDEPSSEVQSVNRAKTIVTKPVIITYIFSCRRISPPPNQQARGALGLT</sequence>
<dbReference type="EMBL" id="CP143808">
    <property type="protein sequence ID" value="WVO20510.1"/>
    <property type="molecule type" value="Genomic_DNA"/>
</dbReference>
<dbReference type="GeneID" id="89988581"/>
<gene>
    <name evidence="2" type="ORF">IAS62_001807</name>
</gene>
<accession>A0ABZ2APR4</accession>
<dbReference type="RefSeq" id="XP_064719749.1">
    <property type="nucleotide sequence ID" value="XM_064863677.1"/>
</dbReference>
<dbReference type="PANTHER" id="PTHR13379:SF0">
    <property type="entry name" value="UPF0415 PROTEIN C7ORF25"/>
    <property type="match status" value="1"/>
</dbReference>